<dbReference type="SUPFAM" id="SSF82171">
    <property type="entry name" value="DPP6 N-terminal domain-like"/>
    <property type="match status" value="1"/>
</dbReference>
<dbReference type="OrthoDB" id="9811934at2"/>
<evidence type="ECO:0000313" key="4">
    <source>
        <dbReference type="Proteomes" id="UP000194873"/>
    </source>
</evidence>
<dbReference type="PANTHER" id="PTHR42754">
    <property type="entry name" value="ENDOGLUCANASE"/>
    <property type="match status" value="1"/>
</dbReference>
<gene>
    <name evidence="3" type="ORF">BXP70_24045</name>
</gene>
<evidence type="ECO:0000256" key="1">
    <source>
        <dbReference type="SAM" id="SignalP"/>
    </source>
</evidence>
<feature type="chain" id="PRO_5013379383" description="Secretion system C-terminal sorting domain-containing protein" evidence="1">
    <location>
        <begin position="21"/>
        <end position="523"/>
    </location>
</feature>
<feature type="signal peptide" evidence="1">
    <location>
        <begin position="1"/>
        <end position="20"/>
    </location>
</feature>
<dbReference type="Pfam" id="PF18962">
    <property type="entry name" value="Por_Secre_tail"/>
    <property type="match status" value="1"/>
</dbReference>
<dbReference type="Proteomes" id="UP000194873">
    <property type="component" value="Unassembled WGS sequence"/>
</dbReference>
<dbReference type="EMBL" id="MTSE01000022">
    <property type="protein sequence ID" value="OUJ70439.1"/>
    <property type="molecule type" value="Genomic_DNA"/>
</dbReference>
<comment type="caution">
    <text evidence="3">The sequence shown here is derived from an EMBL/GenBank/DDBJ whole genome shotgun (WGS) entry which is preliminary data.</text>
</comment>
<accession>A0A2C9ZV74</accession>
<evidence type="ECO:0000259" key="2">
    <source>
        <dbReference type="Pfam" id="PF18962"/>
    </source>
</evidence>
<dbReference type="PANTHER" id="PTHR42754:SF1">
    <property type="entry name" value="LIPOPROTEIN"/>
    <property type="match status" value="1"/>
</dbReference>
<dbReference type="NCBIfam" id="TIGR04183">
    <property type="entry name" value="Por_Secre_tail"/>
    <property type="match status" value="1"/>
</dbReference>
<feature type="domain" description="Secretion system C-terminal sorting" evidence="2">
    <location>
        <begin position="447"/>
        <end position="518"/>
    </location>
</feature>
<proteinExistence type="predicted"/>
<keyword evidence="4" id="KW-1185">Reference proteome</keyword>
<dbReference type="InterPro" id="IPR026444">
    <property type="entry name" value="Secre_tail"/>
</dbReference>
<reference evidence="3 4" key="1">
    <citation type="submission" date="2017-01" db="EMBL/GenBank/DDBJ databases">
        <title>A new Hymenobacter.</title>
        <authorList>
            <person name="Liang Y."/>
            <person name="Feng F."/>
        </authorList>
    </citation>
    <scope>NUCLEOTIDE SEQUENCE [LARGE SCALE GENOMIC DNA]</scope>
    <source>
        <strain evidence="3">MIMBbqt21</strain>
    </source>
</reference>
<organism evidence="3 4">
    <name type="scientific">Hymenobacter crusticola</name>
    <dbReference type="NCBI Taxonomy" id="1770526"/>
    <lineage>
        <taxon>Bacteria</taxon>
        <taxon>Pseudomonadati</taxon>
        <taxon>Bacteroidota</taxon>
        <taxon>Cytophagia</taxon>
        <taxon>Cytophagales</taxon>
        <taxon>Hymenobacteraceae</taxon>
        <taxon>Hymenobacter</taxon>
    </lineage>
</organism>
<name>A0A2C9ZV74_9BACT</name>
<dbReference type="RefSeq" id="WP_086596666.1">
    <property type="nucleotide sequence ID" value="NZ_MTSE01000022.1"/>
</dbReference>
<protein>
    <recommendedName>
        <fullName evidence="2">Secretion system C-terminal sorting domain-containing protein</fullName>
    </recommendedName>
</protein>
<keyword evidence="1" id="KW-0732">Signal</keyword>
<sequence length="523" mass="55688">MKFQTFIAACALMLSGHAFAQTPAKQWDRTLGGSEEERLMGMQPTRDGGSILVGASQSGISGDKTQGHLGGDDAWVVKLDAQGHKQWDRTLGGTGYDGATSVQQTTDGGYLIGAYSNSPISGDKTQASQGRVDYWIIKLDAQGTKQWDRTLGGDSDDTPISVQQTADGGYVLAGNSSSAVSGDKSQATRGRTDYWVVKLDSQGNKQWDRTIGGSRIDAFTSLQQTPDGGYLLGGYSQSDVSGDKTQPSLGGNDFWLVKLDGQGAIQWDRVLGGSEGDYLQELQLTADGGALLAGSSYSGVSGDKSQPNLGGWDFWLVKVDAQGKKQWDRAYGTTQEDYLTSLTLAADGGCVFGSNDFSSYRVTKLDAQGAKQWEKILHAGGAYTQLTRVRATSDGGVLLGGMSTGDAHYDKSEPSRGGELYGDYWVVKLAPAVLANQPAKVSADLRVYPNPARGSFTVQLPANPLPAGLHLHLLDALGRTVLHQQVPANGSVTVSVETLPRGIYWLRVSGPQGYLAKQRVVLE</sequence>
<evidence type="ECO:0000313" key="3">
    <source>
        <dbReference type="EMBL" id="OUJ70439.1"/>
    </source>
</evidence>
<dbReference type="AlphaFoldDB" id="A0A2C9ZV74"/>